<name>A0A0C9SJV1_PLICR</name>
<protein>
    <submittedName>
        <fullName evidence="1">Uncharacterized protein</fullName>
    </submittedName>
</protein>
<dbReference type="AlphaFoldDB" id="A0A0C9SJV1"/>
<proteinExistence type="predicted"/>
<dbReference type="EMBL" id="KN832835">
    <property type="protein sequence ID" value="KII82626.1"/>
    <property type="molecule type" value="Genomic_DNA"/>
</dbReference>
<gene>
    <name evidence="1" type="ORF">PLICRDRAFT_47527</name>
</gene>
<accession>A0A0C9SJV1</accession>
<dbReference type="HOGENOM" id="CLU_2513596_0_0_1"/>
<keyword evidence="2" id="KW-1185">Reference proteome</keyword>
<dbReference type="Proteomes" id="UP000053263">
    <property type="component" value="Unassembled WGS sequence"/>
</dbReference>
<evidence type="ECO:0000313" key="2">
    <source>
        <dbReference type="Proteomes" id="UP000053263"/>
    </source>
</evidence>
<evidence type="ECO:0000313" key="1">
    <source>
        <dbReference type="EMBL" id="KII82626.1"/>
    </source>
</evidence>
<reference evidence="1 2" key="1">
    <citation type="submission" date="2014-06" db="EMBL/GenBank/DDBJ databases">
        <title>Evolutionary Origins and Diversification of the Mycorrhizal Mutualists.</title>
        <authorList>
            <consortium name="DOE Joint Genome Institute"/>
            <consortium name="Mycorrhizal Genomics Consortium"/>
            <person name="Kohler A."/>
            <person name="Kuo A."/>
            <person name="Nagy L.G."/>
            <person name="Floudas D."/>
            <person name="Copeland A."/>
            <person name="Barry K.W."/>
            <person name="Cichocki N."/>
            <person name="Veneault-Fourrey C."/>
            <person name="LaButti K."/>
            <person name="Lindquist E.A."/>
            <person name="Lipzen A."/>
            <person name="Lundell T."/>
            <person name="Morin E."/>
            <person name="Murat C."/>
            <person name="Riley R."/>
            <person name="Ohm R."/>
            <person name="Sun H."/>
            <person name="Tunlid A."/>
            <person name="Henrissat B."/>
            <person name="Grigoriev I.V."/>
            <person name="Hibbett D.S."/>
            <person name="Martin F."/>
        </authorList>
    </citation>
    <scope>NUCLEOTIDE SEQUENCE [LARGE SCALE GENOMIC DNA]</scope>
    <source>
        <strain evidence="1 2">FD-325 SS-3</strain>
    </source>
</reference>
<sequence>MFIRWGGFPRSERCCCLVGGVGIRRAASISDGGRFHRDLRILRRGRAFARRLSPPLPHAGERVPASDAALLVPRRVFLLPRAPNL</sequence>
<organism evidence="1 2">
    <name type="scientific">Plicaturopsis crispa FD-325 SS-3</name>
    <dbReference type="NCBI Taxonomy" id="944288"/>
    <lineage>
        <taxon>Eukaryota</taxon>
        <taxon>Fungi</taxon>
        <taxon>Dikarya</taxon>
        <taxon>Basidiomycota</taxon>
        <taxon>Agaricomycotina</taxon>
        <taxon>Agaricomycetes</taxon>
        <taxon>Agaricomycetidae</taxon>
        <taxon>Amylocorticiales</taxon>
        <taxon>Amylocorticiaceae</taxon>
        <taxon>Plicatura</taxon>
        <taxon>Plicaturopsis crispa</taxon>
    </lineage>
</organism>